<comment type="function">
    <text evidence="1">Functions in two distinct reactions of the de novo folate biosynthetic pathway. Catalyzes the addition of a glutamate residue to dihydropteroate (7,8-dihydropteroate or H2Pte) to form dihydrofolate (7,8-dihydrofolate monoglutamate or H2Pte-Glu). Also catalyzes successive additions of L-glutamate to tetrahydrofolate or 10-formyltetrahydrofolate or 5,10-methylenetetrahydrofolate, leading to folylpolyglutamate derivatives.</text>
</comment>
<dbReference type="SUPFAM" id="SSF53623">
    <property type="entry name" value="MurD-like peptide ligases, catalytic domain"/>
    <property type="match status" value="1"/>
</dbReference>
<evidence type="ECO:0000256" key="14">
    <source>
        <dbReference type="ARBA" id="ARBA00030048"/>
    </source>
</evidence>
<evidence type="ECO:0000256" key="10">
    <source>
        <dbReference type="ARBA" id="ARBA00022741"/>
    </source>
</evidence>
<keyword evidence="8 21" id="KW-0436">Ligase</keyword>
<evidence type="ECO:0000256" key="3">
    <source>
        <dbReference type="ARBA" id="ARBA00005150"/>
    </source>
</evidence>
<evidence type="ECO:0000256" key="9">
    <source>
        <dbReference type="ARBA" id="ARBA00022723"/>
    </source>
</evidence>
<evidence type="ECO:0000256" key="7">
    <source>
        <dbReference type="ARBA" id="ARBA00019357"/>
    </source>
</evidence>
<dbReference type="Pfam" id="PF02875">
    <property type="entry name" value="Mur_ligase_C"/>
    <property type="match status" value="1"/>
</dbReference>
<dbReference type="PROSITE" id="PS01012">
    <property type="entry name" value="FOLYLPOLYGLU_SYNT_2"/>
    <property type="match status" value="1"/>
</dbReference>
<dbReference type="InterPro" id="IPR036565">
    <property type="entry name" value="Mur-like_cat_sf"/>
</dbReference>
<dbReference type="InterPro" id="IPR036615">
    <property type="entry name" value="Mur_ligase_C_dom_sf"/>
</dbReference>
<name>A0ABT8ZZL3_9SPHN</name>
<evidence type="ECO:0000256" key="8">
    <source>
        <dbReference type="ARBA" id="ARBA00022598"/>
    </source>
</evidence>
<evidence type="ECO:0000256" key="13">
    <source>
        <dbReference type="ARBA" id="ARBA00022909"/>
    </source>
</evidence>
<comment type="catalytic activity">
    <reaction evidence="19">
        <text>(6R)-5,10-methylenetetrahydrofolyl-(gamma-L-Glu)(n) + L-glutamate + ATP = (6R)-5,10-methylenetetrahydrofolyl-(gamma-L-Glu)(n+1) + ADP + phosphate + H(+)</text>
        <dbReference type="Rhea" id="RHEA:51912"/>
        <dbReference type="Rhea" id="RHEA-COMP:13257"/>
        <dbReference type="Rhea" id="RHEA-COMP:13258"/>
        <dbReference type="ChEBI" id="CHEBI:15378"/>
        <dbReference type="ChEBI" id="CHEBI:29985"/>
        <dbReference type="ChEBI" id="CHEBI:30616"/>
        <dbReference type="ChEBI" id="CHEBI:43474"/>
        <dbReference type="ChEBI" id="CHEBI:136572"/>
        <dbReference type="ChEBI" id="CHEBI:456216"/>
        <dbReference type="EC" id="6.3.2.17"/>
    </reaction>
</comment>
<comment type="pathway">
    <text evidence="2">Cofactor biosynthesis; tetrahydrofolate biosynthesis; 7,8-dihydrofolate from 2-amino-4-hydroxy-6-hydroxymethyl-7,8-dihydropteridine diphosphate and 4-aminobenzoate: step 2/2.</text>
</comment>
<dbReference type="PIRSF" id="PIRSF001563">
    <property type="entry name" value="Folylpolyglu_synth"/>
    <property type="match status" value="1"/>
</dbReference>
<evidence type="ECO:0000256" key="15">
    <source>
        <dbReference type="ARBA" id="ARBA00030592"/>
    </source>
</evidence>
<evidence type="ECO:0000313" key="24">
    <source>
        <dbReference type="Proteomes" id="UP001176468"/>
    </source>
</evidence>
<evidence type="ECO:0000256" key="18">
    <source>
        <dbReference type="ARBA" id="ARBA00047808"/>
    </source>
</evidence>
<dbReference type="EC" id="6.3.2.12" evidence="5"/>
<keyword evidence="12" id="KW-0460">Magnesium</keyword>
<dbReference type="InterPro" id="IPR004101">
    <property type="entry name" value="Mur_ligase_C"/>
</dbReference>
<dbReference type="EMBL" id="JAUQSZ010000006">
    <property type="protein sequence ID" value="MDO7842642.1"/>
    <property type="molecule type" value="Genomic_DNA"/>
</dbReference>
<evidence type="ECO:0000256" key="16">
    <source>
        <dbReference type="ARBA" id="ARBA00032510"/>
    </source>
</evidence>
<comment type="pathway">
    <text evidence="3">Cofactor biosynthesis; tetrahydrofolylpolyglutamate biosynthesis.</text>
</comment>
<keyword evidence="9" id="KW-0479">Metal-binding</keyword>
<organism evidence="23 24">
    <name type="scientific">Sphingomonas immobilis</name>
    <dbReference type="NCBI Taxonomy" id="3063997"/>
    <lineage>
        <taxon>Bacteria</taxon>
        <taxon>Pseudomonadati</taxon>
        <taxon>Pseudomonadota</taxon>
        <taxon>Alphaproteobacteria</taxon>
        <taxon>Sphingomonadales</taxon>
        <taxon>Sphingomonadaceae</taxon>
        <taxon>Sphingomonas</taxon>
    </lineage>
</organism>
<dbReference type="Proteomes" id="UP001176468">
    <property type="component" value="Unassembled WGS sequence"/>
</dbReference>
<evidence type="ECO:0000256" key="11">
    <source>
        <dbReference type="ARBA" id="ARBA00022840"/>
    </source>
</evidence>
<comment type="similarity">
    <text evidence="4 21">Belongs to the folylpolyglutamate synthase family.</text>
</comment>
<keyword evidence="13" id="KW-0289">Folate biosynthesis</keyword>
<protein>
    <recommendedName>
        <fullName evidence="7">Dihydrofolate synthase/folylpolyglutamate synthase</fullName>
        <ecNumber evidence="5">6.3.2.12</ecNumber>
        <ecNumber evidence="6">6.3.2.17</ecNumber>
    </recommendedName>
    <alternativeName>
        <fullName evidence="16">Folylpoly-gamma-glutamate synthetase-dihydrofolate synthetase</fullName>
    </alternativeName>
    <alternativeName>
        <fullName evidence="14">Folylpolyglutamate synthetase</fullName>
    </alternativeName>
    <alternativeName>
        <fullName evidence="15">Tetrahydrofolylpolyglutamate synthase</fullName>
    </alternativeName>
</protein>
<sequence>MDSATSSAPAVQAQLDRLWALSPGADILGLERITALLARLGDPHLRLPPVLHVAGTNGKGSTCAFLRAAIEAAGLTCHVYTSPHLVRFNERIRIAGTLIDDDTLAALLSEVLDHAGDIGASFFEVTTAAAFLAFSRTPADACVIEVGLGGRLDATNVIPAPLVTGIAQLGIDHQSFLGDTALEIAGEKAGIAKPGVPLLTMAYPPDIAARVAEVAAKAGAVRTEWRHHIVGPAGAGAATLHGEPGARHATAPASAGATLVYEDARGTVETPLPRMAGPHQPGNLALAIAMLRHQSALAIPPQSFTAAATGTTWPARMQHLAPGPLAAMLPPGSQLWLDGGHNPAAAGAIAATLEQIAHPGTGRSEVHLILGMLSNKDPAGLLAPFAGLATTLHAVPVPDHAHHAPADLAATARALGIAAHTAADVPGALADIVEIADQAEPPIVLILGSLYLAGEVLRANDEIPD</sequence>
<evidence type="ECO:0000313" key="23">
    <source>
        <dbReference type="EMBL" id="MDO7842642.1"/>
    </source>
</evidence>
<dbReference type="InterPro" id="IPR001645">
    <property type="entry name" value="Folylpolyglutamate_synth"/>
</dbReference>
<comment type="catalytic activity">
    <reaction evidence="18">
        <text>10-formyltetrahydrofolyl-(gamma-L-Glu)(n) + L-glutamate + ATP = 10-formyltetrahydrofolyl-(gamma-L-Glu)(n+1) + ADP + phosphate + H(+)</text>
        <dbReference type="Rhea" id="RHEA:51904"/>
        <dbReference type="Rhea" id="RHEA-COMP:13088"/>
        <dbReference type="Rhea" id="RHEA-COMP:14300"/>
        <dbReference type="ChEBI" id="CHEBI:15378"/>
        <dbReference type="ChEBI" id="CHEBI:29985"/>
        <dbReference type="ChEBI" id="CHEBI:30616"/>
        <dbReference type="ChEBI" id="CHEBI:43474"/>
        <dbReference type="ChEBI" id="CHEBI:134413"/>
        <dbReference type="ChEBI" id="CHEBI:456216"/>
        <dbReference type="EC" id="6.3.2.17"/>
    </reaction>
</comment>
<evidence type="ECO:0000256" key="17">
    <source>
        <dbReference type="ARBA" id="ARBA00047493"/>
    </source>
</evidence>
<comment type="catalytic activity">
    <reaction evidence="20">
        <text>7,8-dihydropteroate + L-glutamate + ATP = 7,8-dihydrofolate + ADP + phosphate + H(+)</text>
        <dbReference type="Rhea" id="RHEA:23584"/>
        <dbReference type="ChEBI" id="CHEBI:15378"/>
        <dbReference type="ChEBI" id="CHEBI:17839"/>
        <dbReference type="ChEBI" id="CHEBI:29985"/>
        <dbReference type="ChEBI" id="CHEBI:30616"/>
        <dbReference type="ChEBI" id="CHEBI:43474"/>
        <dbReference type="ChEBI" id="CHEBI:57451"/>
        <dbReference type="ChEBI" id="CHEBI:456216"/>
        <dbReference type="EC" id="6.3.2.12"/>
    </reaction>
</comment>
<evidence type="ECO:0000256" key="21">
    <source>
        <dbReference type="PIRNR" id="PIRNR001563"/>
    </source>
</evidence>
<evidence type="ECO:0000256" key="19">
    <source>
        <dbReference type="ARBA" id="ARBA00049035"/>
    </source>
</evidence>
<dbReference type="EC" id="6.3.2.17" evidence="6"/>
<dbReference type="SUPFAM" id="SSF53244">
    <property type="entry name" value="MurD-like peptide ligases, peptide-binding domain"/>
    <property type="match status" value="1"/>
</dbReference>
<dbReference type="PANTHER" id="PTHR11136">
    <property type="entry name" value="FOLYLPOLYGLUTAMATE SYNTHASE-RELATED"/>
    <property type="match status" value="1"/>
</dbReference>
<dbReference type="RefSeq" id="WP_304561104.1">
    <property type="nucleotide sequence ID" value="NZ_JAUQSZ010000006.1"/>
</dbReference>
<proteinExistence type="inferred from homology"/>
<dbReference type="InterPro" id="IPR018109">
    <property type="entry name" value="Folylpolyglutamate_synth_CS"/>
</dbReference>
<reference evidence="23" key="1">
    <citation type="submission" date="2023-07" db="EMBL/GenBank/DDBJ databases">
        <authorList>
            <person name="Kim M.K."/>
        </authorList>
    </citation>
    <scope>NUCLEOTIDE SEQUENCE</scope>
    <source>
        <strain evidence="23">CA1-15</strain>
    </source>
</reference>
<evidence type="ECO:0000256" key="6">
    <source>
        <dbReference type="ARBA" id="ARBA00013025"/>
    </source>
</evidence>
<keyword evidence="10 21" id="KW-0547">Nucleotide-binding</keyword>
<keyword evidence="24" id="KW-1185">Reference proteome</keyword>
<dbReference type="NCBIfam" id="TIGR01499">
    <property type="entry name" value="folC"/>
    <property type="match status" value="1"/>
</dbReference>
<comment type="caution">
    <text evidence="23">The sequence shown here is derived from an EMBL/GenBank/DDBJ whole genome shotgun (WGS) entry which is preliminary data.</text>
</comment>
<accession>A0ABT8ZZL3</accession>
<evidence type="ECO:0000259" key="22">
    <source>
        <dbReference type="Pfam" id="PF02875"/>
    </source>
</evidence>
<dbReference type="PANTHER" id="PTHR11136:SF0">
    <property type="entry name" value="DIHYDROFOLATE SYNTHETASE-RELATED"/>
    <property type="match status" value="1"/>
</dbReference>
<keyword evidence="11 21" id="KW-0067">ATP-binding</keyword>
<dbReference type="Gene3D" id="3.40.1190.10">
    <property type="entry name" value="Mur-like, catalytic domain"/>
    <property type="match status" value="1"/>
</dbReference>
<evidence type="ECO:0000256" key="4">
    <source>
        <dbReference type="ARBA" id="ARBA00008276"/>
    </source>
</evidence>
<evidence type="ECO:0000256" key="20">
    <source>
        <dbReference type="ARBA" id="ARBA00049161"/>
    </source>
</evidence>
<evidence type="ECO:0000256" key="5">
    <source>
        <dbReference type="ARBA" id="ARBA00013023"/>
    </source>
</evidence>
<feature type="domain" description="Mur ligase C-terminal" evidence="22">
    <location>
        <begin position="336"/>
        <end position="449"/>
    </location>
</feature>
<dbReference type="Gene3D" id="3.90.190.20">
    <property type="entry name" value="Mur ligase, C-terminal domain"/>
    <property type="match status" value="1"/>
</dbReference>
<comment type="catalytic activity">
    <reaction evidence="17">
        <text>(6S)-5,6,7,8-tetrahydrofolyl-(gamma-L-Glu)(n) + L-glutamate + ATP = (6S)-5,6,7,8-tetrahydrofolyl-(gamma-L-Glu)(n+1) + ADP + phosphate + H(+)</text>
        <dbReference type="Rhea" id="RHEA:10580"/>
        <dbReference type="Rhea" id="RHEA-COMP:14738"/>
        <dbReference type="Rhea" id="RHEA-COMP:14740"/>
        <dbReference type="ChEBI" id="CHEBI:15378"/>
        <dbReference type="ChEBI" id="CHEBI:29985"/>
        <dbReference type="ChEBI" id="CHEBI:30616"/>
        <dbReference type="ChEBI" id="CHEBI:43474"/>
        <dbReference type="ChEBI" id="CHEBI:141005"/>
        <dbReference type="ChEBI" id="CHEBI:456216"/>
        <dbReference type="EC" id="6.3.2.17"/>
    </reaction>
</comment>
<evidence type="ECO:0000256" key="12">
    <source>
        <dbReference type="ARBA" id="ARBA00022842"/>
    </source>
</evidence>
<evidence type="ECO:0000256" key="2">
    <source>
        <dbReference type="ARBA" id="ARBA00004799"/>
    </source>
</evidence>
<dbReference type="GO" id="GO:0016874">
    <property type="term" value="F:ligase activity"/>
    <property type="evidence" value="ECO:0007669"/>
    <property type="project" value="UniProtKB-KW"/>
</dbReference>
<evidence type="ECO:0000256" key="1">
    <source>
        <dbReference type="ARBA" id="ARBA00002714"/>
    </source>
</evidence>
<gene>
    <name evidence="23" type="ORF">Q5H94_09905</name>
</gene>